<accession>A0A6C0DYX5</accession>
<dbReference type="EMBL" id="MN739702">
    <property type="protein sequence ID" value="QHT22087.1"/>
    <property type="molecule type" value="Genomic_DNA"/>
</dbReference>
<reference evidence="1" key="1">
    <citation type="journal article" date="2020" name="Nature">
        <title>Giant virus diversity and host interactions through global metagenomics.</title>
        <authorList>
            <person name="Schulz F."/>
            <person name="Roux S."/>
            <person name="Paez-Espino D."/>
            <person name="Jungbluth S."/>
            <person name="Walsh D.A."/>
            <person name="Denef V.J."/>
            <person name="McMahon K.D."/>
            <person name="Konstantinidis K.T."/>
            <person name="Eloe-Fadrosh E.A."/>
            <person name="Kyrpides N.C."/>
            <person name="Woyke T."/>
        </authorList>
    </citation>
    <scope>NUCLEOTIDE SEQUENCE</scope>
    <source>
        <strain evidence="1">GVMAG-M-3300023179-103</strain>
    </source>
</reference>
<proteinExistence type="predicted"/>
<dbReference type="AlphaFoldDB" id="A0A6C0DYX5"/>
<name>A0A6C0DYX5_9ZZZZ</name>
<sequence length="154" mass="18770">MLTPEYPITKPTPHPPIMPHLEYFYDPPQFYHLKEKLKIKSNINNIMRTYWNKIISKSPFFKYYSLCCYKILTIYGGNHSIIIIDDETKQYFDEIIKSYNYITYFYSNIITKTKNKEIIFDLTYFDDCETFYNYMAMLKNNLFEYKKNIIKLSE</sequence>
<organism evidence="1">
    <name type="scientific">viral metagenome</name>
    <dbReference type="NCBI Taxonomy" id="1070528"/>
    <lineage>
        <taxon>unclassified sequences</taxon>
        <taxon>metagenomes</taxon>
        <taxon>organismal metagenomes</taxon>
    </lineage>
</organism>
<evidence type="ECO:0000313" key="1">
    <source>
        <dbReference type="EMBL" id="QHT22087.1"/>
    </source>
</evidence>
<protein>
    <submittedName>
        <fullName evidence="1">Uncharacterized protein</fullName>
    </submittedName>
</protein>